<dbReference type="AlphaFoldDB" id="A0A7X2H1R6"/>
<comment type="caution">
    <text evidence="1">The sequence shown here is derived from an EMBL/GenBank/DDBJ whole genome shotgun (WGS) entry which is preliminary data.</text>
</comment>
<sequence length="95" mass="10264">MSEIKDQKPKVTVVKQAAKEPTRMYLGPSLPGGRLLQSTVFRGGIPAYLQPLLTEQPGVDDLIVPLDEIAGVQARITQTGTAEYVAYQKLLGKGI</sequence>
<evidence type="ECO:0000313" key="2">
    <source>
        <dbReference type="Proteomes" id="UP000463051"/>
    </source>
</evidence>
<reference evidence="1 2" key="1">
    <citation type="submission" date="2019-11" db="EMBL/GenBank/DDBJ databases">
        <title>Paenibacillus monticola sp. nov., a novel PGPR strain isolated from mountain sample in China.</title>
        <authorList>
            <person name="Zhao Q."/>
            <person name="Li H.-P."/>
            <person name="Zhang J.-L."/>
        </authorList>
    </citation>
    <scope>NUCLEOTIDE SEQUENCE [LARGE SCALE GENOMIC DNA]</scope>
    <source>
        <strain evidence="1 2">LC-T2</strain>
    </source>
</reference>
<accession>A0A7X2H1R6</accession>
<dbReference type="EMBL" id="WJXB01000001">
    <property type="protein sequence ID" value="MRN51989.1"/>
    <property type="molecule type" value="Genomic_DNA"/>
</dbReference>
<name>A0A7X2H1R6_9BACL</name>
<proteinExistence type="predicted"/>
<evidence type="ECO:0000313" key="1">
    <source>
        <dbReference type="EMBL" id="MRN51989.1"/>
    </source>
</evidence>
<keyword evidence="2" id="KW-1185">Reference proteome</keyword>
<dbReference type="Proteomes" id="UP000463051">
    <property type="component" value="Unassembled WGS sequence"/>
</dbReference>
<organism evidence="1 2">
    <name type="scientific">Paenibacillus monticola</name>
    <dbReference type="NCBI Taxonomy" id="2666075"/>
    <lineage>
        <taxon>Bacteria</taxon>
        <taxon>Bacillati</taxon>
        <taxon>Bacillota</taxon>
        <taxon>Bacilli</taxon>
        <taxon>Bacillales</taxon>
        <taxon>Paenibacillaceae</taxon>
        <taxon>Paenibacillus</taxon>
    </lineage>
</organism>
<gene>
    <name evidence="1" type="ORF">GJB61_03115</name>
</gene>
<dbReference type="RefSeq" id="WP_154116984.1">
    <property type="nucleotide sequence ID" value="NZ_WJXB01000001.1"/>
</dbReference>
<protein>
    <submittedName>
        <fullName evidence="1">Uncharacterized protein</fullName>
    </submittedName>
</protein>